<sequence length="83" mass="9478">MDGSTDSLDLTNLVKKSLKPNGMFAVTCFQGSHDILTPIKIKELLLGYIPHVRLMKMENYGVGLFKRNHLNLIELQKIVSRYM</sequence>
<dbReference type="RefSeq" id="WP_212119902.1">
    <property type="nucleotide sequence ID" value="NZ_JAGTPX020000017.1"/>
</dbReference>
<organism evidence="1">
    <name type="scientific">Niallia circulans</name>
    <name type="common">Bacillus circulans</name>
    <dbReference type="NCBI Taxonomy" id="1397"/>
    <lineage>
        <taxon>Bacteria</taxon>
        <taxon>Bacillati</taxon>
        <taxon>Bacillota</taxon>
        <taxon>Bacilli</taxon>
        <taxon>Bacillales</taxon>
        <taxon>Bacillaceae</taxon>
        <taxon>Niallia</taxon>
    </lineage>
</organism>
<gene>
    <name evidence="1" type="ORF">KD144_15400</name>
</gene>
<proteinExistence type="predicted"/>
<evidence type="ECO:0000313" key="1">
    <source>
        <dbReference type="EMBL" id="MBR8670924.1"/>
    </source>
</evidence>
<reference evidence="1" key="1">
    <citation type="submission" date="2021-04" db="EMBL/GenBank/DDBJ databases">
        <title>Genomic analysis of electroactive and textile dye degrading Bacillus circulans strain: DC10 isolated from constructed wetland-microbial fuel cells treating textile dye wastewaters.</title>
        <authorList>
            <person name="Patel D.U."/>
            <person name="Desai C.R."/>
        </authorList>
    </citation>
    <scope>NUCLEOTIDE SEQUENCE</scope>
    <source>
        <strain evidence="1">DC10</strain>
    </source>
</reference>
<accession>A0A941GIF1</accession>
<name>A0A941GIF1_NIACI</name>
<comment type="caution">
    <text evidence="1">The sequence shown here is derived from an EMBL/GenBank/DDBJ whole genome shotgun (WGS) entry which is preliminary data.</text>
</comment>
<dbReference type="EMBL" id="JAGTPX010000016">
    <property type="protein sequence ID" value="MBR8670924.1"/>
    <property type="molecule type" value="Genomic_DNA"/>
</dbReference>
<protein>
    <submittedName>
        <fullName evidence="1">Uncharacterized protein</fullName>
    </submittedName>
</protein>
<dbReference type="AlphaFoldDB" id="A0A941GIF1"/>